<accession>A0A453I5A6</accession>
<reference evidence="2" key="1">
    <citation type="journal article" date="2014" name="Science">
        <title>Ancient hybridizations among the ancestral genomes of bread wheat.</title>
        <authorList>
            <consortium name="International Wheat Genome Sequencing Consortium,"/>
            <person name="Marcussen T."/>
            <person name="Sandve S.R."/>
            <person name="Heier L."/>
            <person name="Spannagl M."/>
            <person name="Pfeifer M."/>
            <person name="Jakobsen K.S."/>
            <person name="Wulff B.B."/>
            <person name="Steuernagel B."/>
            <person name="Mayer K.F."/>
            <person name="Olsen O.A."/>
        </authorList>
    </citation>
    <scope>NUCLEOTIDE SEQUENCE [LARGE SCALE GENOMIC DNA]</scope>
    <source>
        <strain evidence="2">cv. AL8/78</strain>
    </source>
</reference>
<evidence type="ECO:0000313" key="2">
    <source>
        <dbReference type="Proteomes" id="UP000015105"/>
    </source>
</evidence>
<reference evidence="1" key="4">
    <citation type="submission" date="2019-03" db="UniProtKB">
        <authorList>
            <consortium name="EnsemblPlants"/>
        </authorList>
    </citation>
    <scope>IDENTIFICATION</scope>
</reference>
<keyword evidence="2" id="KW-1185">Reference proteome</keyword>
<organism evidence="1 2">
    <name type="scientific">Aegilops tauschii subsp. strangulata</name>
    <name type="common">Goatgrass</name>
    <dbReference type="NCBI Taxonomy" id="200361"/>
    <lineage>
        <taxon>Eukaryota</taxon>
        <taxon>Viridiplantae</taxon>
        <taxon>Streptophyta</taxon>
        <taxon>Embryophyta</taxon>
        <taxon>Tracheophyta</taxon>
        <taxon>Spermatophyta</taxon>
        <taxon>Magnoliopsida</taxon>
        <taxon>Liliopsida</taxon>
        <taxon>Poales</taxon>
        <taxon>Poaceae</taxon>
        <taxon>BOP clade</taxon>
        <taxon>Pooideae</taxon>
        <taxon>Triticodae</taxon>
        <taxon>Triticeae</taxon>
        <taxon>Triticinae</taxon>
        <taxon>Aegilops</taxon>
    </lineage>
</organism>
<dbReference type="EnsemblPlants" id="AET4Gv20447500.7">
    <property type="protein sequence ID" value="AET4Gv20447500.7"/>
    <property type="gene ID" value="AET4Gv20447500"/>
</dbReference>
<name>A0A453I5A6_AEGTS</name>
<reference evidence="2" key="2">
    <citation type="journal article" date="2017" name="Nat. Plants">
        <title>The Aegilops tauschii genome reveals multiple impacts of transposons.</title>
        <authorList>
            <person name="Zhao G."/>
            <person name="Zou C."/>
            <person name="Li K."/>
            <person name="Wang K."/>
            <person name="Li T."/>
            <person name="Gao L."/>
            <person name="Zhang X."/>
            <person name="Wang H."/>
            <person name="Yang Z."/>
            <person name="Liu X."/>
            <person name="Jiang W."/>
            <person name="Mao L."/>
            <person name="Kong X."/>
            <person name="Jiao Y."/>
            <person name="Jia J."/>
        </authorList>
    </citation>
    <scope>NUCLEOTIDE SEQUENCE [LARGE SCALE GENOMIC DNA]</scope>
    <source>
        <strain evidence="2">cv. AL8/78</strain>
    </source>
</reference>
<dbReference type="Proteomes" id="UP000015105">
    <property type="component" value="Chromosome 4D"/>
</dbReference>
<proteinExistence type="predicted"/>
<protein>
    <submittedName>
        <fullName evidence="1">Uncharacterized protein</fullName>
    </submittedName>
</protein>
<reference evidence="1" key="3">
    <citation type="journal article" date="2017" name="Nature">
        <title>Genome sequence of the progenitor of the wheat D genome Aegilops tauschii.</title>
        <authorList>
            <person name="Luo M.C."/>
            <person name="Gu Y.Q."/>
            <person name="Puiu D."/>
            <person name="Wang H."/>
            <person name="Twardziok S.O."/>
            <person name="Deal K.R."/>
            <person name="Huo N."/>
            <person name="Zhu T."/>
            <person name="Wang L."/>
            <person name="Wang Y."/>
            <person name="McGuire P.E."/>
            <person name="Liu S."/>
            <person name="Long H."/>
            <person name="Ramasamy R.K."/>
            <person name="Rodriguez J.C."/>
            <person name="Van S.L."/>
            <person name="Yuan L."/>
            <person name="Wang Z."/>
            <person name="Xia Z."/>
            <person name="Xiao L."/>
            <person name="Anderson O.D."/>
            <person name="Ouyang S."/>
            <person name="Liang Y."/>
            <person name="Zimin A.V."/>
            <person name="Pertea G."/>
            <person name="Qi P."/>
            <person name="Bennetzen J.L."/>
            <person name="Dai X."/>
            <person name="Dawson M.W."/>
            <person name="Muller H.G."/>
            <person name="Kugler K."/>
            <person name="Rivarola-Duarte L."/>
            <person name="Spannagl M."/>
            <person name="Mayer K.F.X."/>
            <person name="Lu F.H."/>
            <person name="Bevan M.W."/>
            <person name="Leroy P."/>
            <person name="Li P."/>
            <person name="You F.M."/>
            <person name="Sun Q."/>
            <person name="Liu Z."/>
            <person name="Lyons E."/>
            <person name="Wicker T."/>
            <person name="Salzberg S.L."/>
            <person name="Devos K.M."/>
            <person name="Dvorak J."/>
        </authorList>
    </citation>
    <scope>NUCLEOTIDE SEQUENCE [LARGE SCALE GENOMIC DNA]</scope>
    <source>
        <strain evidence="1">cv. AL8/78</strain>
    </source>
</reference>
<dbReference type="AlphaFoldDB" id="A0A453I5A6"/>
<dbReference type="Gramene" id="AET4Gv20447500.7">
    <property type="protein sequence ID" value="AET4Gv20447500.7"/>
    <property type="gene ID" value="AET4Gv20447500"/>
</dbReference>
<evidence type="ECO:0000313" key="1">
    <source>
        <dbReference type="EnsemblPlants" id="AET4Gv20447500.7"/>
    </source>
</evidence>
<sequence length="45" mass="5109">MHSFSNPPKKSRMYMSTSTHEPDEIMHQGLTTHACDARAQQLLHG</sequence>
<reference evidence="1" key="5">
    <citation type="journal article" date="2021" name="G3 (Bethesda)">
        <title>Aegilops tauschii genome assembly Aet v5.0 features greater sequence contiguity and improved annotation.</title>
        <authorList>
            <person name="Wang L."/>
            <person name="Zhu T."/>
            <person name="Rodriguez J.C."/>
            <person name="Deal K.R."/>
            <person name="Dubcovsky J."/>
            <person name="McGuire P.E."/>
            <person name="Lux T."/>
            <person name="Spannagl M."/>
            <person name="Mayer K.F.X."/>
            <person name="Baldrich P."/>
            <person name="Meyers B.C."/>
            <person name="Huo N."/>
            <person name="Gu Y.Q."/>
            <person name="Zhou H."/>
            <person name="Devos K.M."/>
            <person name="Bennetzen J.L."/>
            <person name="Unver T."/>
            <person name="Budak H."/>
            <person name="Gulick P.J."/>
            <person name="Galiba G."/>
            <person name="Kalapos B."/>
            <person name="Nelson D.R."/>
            <person name="Li P."/>
            <person name="You F.M."/>
            <person name="Luo M.C."/>
            <person name="Dvorak J."/>
        </authorList>
    </citation>
    <scope>NUCLEOTIDE SEQUENCE [LARGE SCALE GENOMIC DNA]</scope>
    <source>
        <strain evidence="1">cv. AL8/78</strain>
    </source>
</reference>